<dbReference type="AlphaFoldDB" id="A0A1A7ZRH7"/>
<feature type="signal peptide" evidence="1">
    <location>
        <begin position="1"/>
        <end position="18"/>
    </location>
</feature>
<reference evidence="2" key="2">
    <citation type="submission" date="2016-06" db="EMBL/GenBank/DDBJ databases">
        <title>The genome of a short-lived fish provides insights into sex chromosome evolution and the genetic control of aging.</title>
        <authorList>
            <person name="Reichwald K."/>
            <person name="Felder M."/>
            <person name="Petzold A."/>
            <person name="Koch P."/>
            <person name="Groth M."/>
            <person name="Platzer M."/>
        </authorList>
    </citation>
    <scope>NUCLEOTIDE SEQUENCE</scope>
    <source>
        <tissue evidence="2">Brain</tissue>
    </source>
</reference>
<evidence type="ECO:0000313" key="2">
    <source>
        <dbReference type="EMBL" id="SBP44590.1"/>
    </source>
</evidence>
<feature type="chain" id="PRO_5008364958" evidence="1">
    <location>
        <begin position="19"/>
        <end position="40"/>
    </location>
</feature>
<keyword evidence="1" id="KW-0732">Signal</keyword>
<gene>
    <name evidence="2" type="primary">THPO</name>
</gene>
<sequence>FLLLLIGVIITHLPEVNTRPTDFWCNNNASKTIMKKAEPL</sequence>
<accession>A0A1A7ZRH7</accession>
<name>A0A1A7ZRH7_NOTFU</name>
<feature type="non-terminal residue" evidence="2">
    <location>
        <position position="40"/>
    </location>
</feature>
<protein>
    <submittedName>
        <fullName evidence="2">Thrombopoietin</fullName>
    </submittedName>
</protein>
<proteinExistence type="predicted"/>
<organism evidence="2">
    <name type="scientific">Nothobranchius furzeri</name>
    <name type="common">Turquoise killifish</name>
    <dbReference type="NCBI Taxonomy" id="105023"/>
    <lineage>
        <taxon>Eukaryota</taxon>
        <taxon>Metazoa</taxon>
        <taxon>Chordata</taxon>
        <taxon>Craniata</taxon>
        <taxon>Vertebrata</taxon>
        <taxon>Euteleostomi</taxon>
        <taxon>Actinopterygii</taxon>
        <taxon>Neopterygii</taxon>
        <taxon>Teleostei</taxon>
        <taxon>Neoteleostei</taxon>
        <taxon>Acanthomorphata</taxon>
        <taxon>Ovalentaria</taxon>
        <taxon>Atherinomorphae</taxon>
        <taxon>Cyprinodontiformes</taxon>
        <taxon>Nothobranchiidae</taxon>
        <taxon>Nothobranchius</taxon>
    </lineage>
</organism>
<evidence type="ECO:0000256" key="1">
    <source>
        <dbReference type="SAM" id="SignalP"/>
    </source>
</evidence>
<dbReference type="EMBL" id="HADY01006105">
    <property type="protein sequence ID" value="SBP44590.1"/>
    <property type="molecule type" value="Transcribed_RNA"/>
</dbReference>
<reference evidence="2" key="1">
    <citation type="submission" date="2016-05" db="EMBL/GenBank/DDBJ databases">
        <authorList>
            <person name="Lavstsen T."/>
            <person name="Jespersen J.S."/>
        </authorList>
    </citation>
    <scope>NUCLEOTIDE SEQUENCE</scope>
    <source>
        <tissue evidence="2">Brain</tissue>
    </source>
</reference>
<feature type="non-terminal residue" evidence="2">
    <location>
        <position position="1"/>
    </location>
</feature>